<dbReference type="SUPFAM" id="SSF81296">
    <property type="entry name" value="E set domains"/>
    <property type="match status" value="1"/>
</dbReference>
<dbReference type="Gene3D" id="2.60.120.260">
    <property type="entry name" value="Galactose-binding domain-like"/>
    <property type="match status" value="1"/>
</dbReference>
<dbReference type="Gene3D" id="2.60.40.10">
    <property type="entry name" value="Immunoglobulins"/>
    <property type="match status" value="4"/>
</dbReference>
<sequence>MKKLALTLAALIFFSWNISAQTCASETFTNIGPYGGYQTENWTGDDGIGWTATDARTDQTITGKAITIRNGSLLSGTFAGGIGDLTVTTQRKFSGGTGNLSVEVNGTPVGTVPFDATVTTTTISGINITGNVIIEIINSTGDRVAIDDLTWTCYTGGGSNTDSEFSSASGSVAENAGTFNLPLTINNPSGSASTTTTIELTSGNASMLSNFAAVGSTDTETTPASGTTDSYTLNIVDNGTCDGAETFVFTITNVTGGQGTPAVGTQSTYTLTISDDEQASGGTLFAQDFDSGTTWGYSTAEEGDEAFWGITNSLANVNYASITGNFWGLNDINDNDIITFNSVNVSGVANVGISFDYDVFEFDSGDDVFYEVFIDGVGQGSVQLINGSSNYSEEGNVDIPIGTATTVSLTLSITQNGGSDYAGFDNFTVYGDYCPCVAPTTQPNSINFSSITSTSMQISWTDAGDGDSQIVLVHEGSAVDSGPVNGTGYTADNDWSGAPDEIGTGNFVMYTGDGGPVTVTNLNPNTDYYVAIYEYNTADDCYYLTSPLTGNTTTLCDDPTAQPTSVSFSSVTSTGFTVDWTGGNGTNSIVLVHEGSAVDADPVDGTSYTADNDFSGTPDEIGTGNFVVYNGTGASVSVTGLTPNVTYHVAVYEFNSSSDCYNTTSPTTGNQTTPCPSPPDNVSGFAVTAGNQSASITWTNPAYCFDEVLIVAEDGTIGFTPSGNGSGYTANPTYGSGTCVDCSGSNNEYVVYKGVGTSVNVTGLTNGVSYCFKVWTRNGTDWSLQDVVCSVVPTAAIPDDGCALNDNVEMTFNYSGTNPIADIDVDVFIEHTYRGDLQIEVESPTGTIVTIFDGQGAGAANLEATFDDGSANTTYTTDHTLDGAVDEILQTTGGTLATFNGETPTGTWIIRVCDDAGADTGVLNGWSITIVESCTPTHSVSSFAPTSGPEGTAVTITGTGFTTSTTADIGGIAATVQFVSSTSIIVEIPAGATDNTIDIDEGGCTVSTASNFTLISTAGLCGGSTSFSDLIISEVYDSDAANVWYIELFNPTGSAIDLGAENYTIERYATAGDASPTRTISLSGVIPAGGVFLLNIGTSANTCTETWDFTEAGAGINENDGIMLVHNGTDVDWVECPGNTGYSITRDVAASGPTTTWNAADWTINNVETCADLGSFGVVYDTHPSITSEPNDSHACSILKDITAAAGSGGGALTYQWYYNDGSAAGWSTVTAGAFPLATVSGETSANLSITGNASDIETYNGYQFYCVCTEDGSCSTASDAAQFRARSENDPEMITAMVNSCDAICGAEGYNEFFALEIGNVAIDVSNAANVNVSYGTSYPASTTFTDAFTADGALTASFNAAAGCSLFQDAVTVGTIPAHSTVLLMSNNVCASAYDFTSLCGNGPIYLLFSTDASWGSGGNFANSGAGSRYFSTEITDVNGLTTTTEYEYLPNSLSGADGDYAEFEYCAAPAYNYGNDGCSVRDVTLPVELLYFEAVRKDFAVDLVWETASEINNDKFVVMRSVNGESYKPIGEVKGQGNSSVLNKYTFTDMNPQIGDNYYRIYQYDFDGSFDKSEVKLVEFSSYEDFTPVSIENTLEIRFSNLTYGSFFEIYTIEGKLVKQLQVSDRDGLITLDLPTEQQYIIRLVTNNNSVVKKIVH</sequence>
<reference evidence="7" key="1">
    <citation type="submission" date="2021-04" db="EMBL/GenBank/DDBJ databases">
        <authorList>
            <person name="Rodrigo-Torres L."/>
            <person name="Arahal R. D."/>
            <person name="Lucena T."/>
        </authorList>
    </citation>
    <scope>NUCLEOTIDE SEQUENCE</scope>
    <source>
        <strain evidence="7">AS29M-1</strain>
    </source>
</reference>
<evidence type="ECO:0000256" key="1">
    <source>
        <dbReference type="ARBA" id="ARBA00022670"/>
    </source>
</evidence>
<dbReference type="SUPFAM" id="SSF49785">
    <property type="entry name" value="Galactose-binding domain-like"/>
    <property type="match status" value="1"/>
</dbReference>
<feature type="domain" description="LTD" evidence="6">
    <location>
        <begin position="1023"/>
        <end position="1146"/>
    </location>
</feature>
<dbReference type="KEGG" id="ptan:CRYO30217_00894"/>
<feature type="domain" description="Fibronectin type-III" evidence="4">
    <location>
        <begin position="562"/>
        <end position="676"/>
    </location>
</feature>
<dbReference type="SUPFAM" id="SSF141072">
    <property type="entry name" value="CalX-like"/>
    <property type="match status" value="1"/>
</dbReference>
<evidence type="ECO:0000259" key="4">
    <source>
        <dbReference type="PROSITE" id="PS50853"/>
    </source>
</evidence>
<feature type="chain" id="PRO_5036904971" description="T9SS C-terminal target domain-containing protein" evidence="3">
    <location>
        <begin position="21"/>
        <end position="1660"/>
    </location>
</feature>
<dbReference type="GO" id="GO:0006508">
    <property type="term" value="P:proteolysis"/>
    <property type="evidence" value="ECO:0007669"/>
    <property type="project" value="UniProtKB-KW"/>
</dbReference>
<dbReference type="PROSITE" id="PS50853">
    <property type="entry name" value="FN3"/>
    <property type="match status" value="1"/>
</dbReference>
<dbReference type="Pfam" id="PF00932">
    <property type="entry name" value="LTD"/>
    <property type="match status" value="1"/>
</dbReference>
<dbReference type="InterPro" id="IPR013783">
    <property type="entry name" value="Ig-like_fold"/>
</dbReference>
<dbReference type="SUPFAM" id="SSF49265">
    <property type="entry name" value="Fibronectin type III"/>
    <property type="match status" value="2"/>
</dbReference>
<evidence type="ECO:0000313" key="8">
    <source>
        <dbReference type="Proteomes" id="UP000683507"/>
    </source>
</evidence>
<dbReference type="CDD" id="cd00063">
    <property type="entry name" value="FN3"/>
    <property type="match status" value="2"/>
</dbReference>
<dbReference type="SMART" id="SM00060">
    <property type="entry name" value="FN3"/>
    <property type="match status" value="3"/>
</dbReference>
<dbReference type="PROSITE" id="PS51841">
    <property type="entry name" value="LTD"/>
    <property type="match status" value="1"/>
</dbReference>
<dbReference type="InterPro" id="IPR001322">
    <property type="entry name" value="Lamin_tail_dom"/>
</dbReference>
<dbReference type="Gene3D" id="2.60.40.2030">
    <property type="match status" value="1"/>
</dbReference>
<dbReference type="InterPro" id="IPR036116">
    <property type="entry name" value="FN3_sf"/>
</dbReference>
<name>A0A916JLE8_9FLAO</name>
<dbReference type="PROSITE" id="PS51829">
    <property type="entry name" value="P_HOMO_B"/>
    <property type="match status" value="1"/>
</dbReference>
<dbReference type="InterPro" id="IPR008979">
    <property type="entry name" value="Galactose-bd-like_sf"/>
</dbReference>
<protein>
    <recommendedName>
        <fullName evidence="9">T9SS C-terminal target domain-containing protein</fullName>
    </recommendedName>
</protein>
<keyword evidence="8" id="KW-1185">Reference proteome</keyword>
<evidence type="ECO:0008006" key="9">
    <source>
        <dbReference type="Google" id="ProtNLM"/>
    </source>
</evidence>
<keyword evidence="1" id="KW-0645">Protease</keyword>
<dbReference type="InterPro" id="IPR038081">
    <property type="entry name" value="CalX-like_sf"/>
</dbReference>
<dbReference type="InterPro" id="IPR014756">
    <property type="entry name" value="Ig_E-set"/>
</dbReference>
<dbReference type="GO" id="GO:0004252">
    <property type="term" value="F:serine-type endopeptidase activity"/>
    <property type="evidence" value="ECO:0007669"/>
    <property type="project" value="InterPro"/>
</dbReference>
<dbReference type="InterPro" id="IPR002884">
    <property type="entry name" value="P_dom"/>
</dbReference>
<evidence type="ECO:0000259" key="5">
    <source>
        <dbReference type="PROSITE" id="PS51829"/>
    </source>
</evidence>
<evidence type="ECO:0000256" key="2">
    <source>
        <dbReference type="ARBA" id="ARBA00022801"/>
    </source>
</evidence>
<dbReference type="Pfam" id="PF01483">
    <property type="entry name" value="P_proprotein"/>
    <property type="match status" value="1"/>
</dbReference>
<keyword evidence="2" id="KW-0378">Hydrolase</keyword>
<dbReference type="InterPro" id="IPR003961">
    <property type="entry name" value="FN3_dom"/>
</dbReference>
<dbReference type="EMBL" id="OU015584">
    <property type="protein sequence ID" value="CAG5079237.1"/>
    <property type="molecule type" value="Genomic_DNA"/>
</dbReference>
<proteinExistence type="predicted"/>
<dbReference type="RefSeq" id="WP_258541116.1">
    <property type="nucleotide sequence ID" value="NZ_OU015584.1"/>
</dbReference>
<gene>
    <name evidence="7" type="ORF">CRYO30217_00894</name>
</gene>
<feature type="domain" description="P/Homo B" evidence="5">
    <location>
        <begin position="780"/>
        <end position="936"/>
    </location>
</feature>
<keyword evidence="3" id="KW-0732">Signal</keyword>
<organism evidence="7 8">
    <name type="scientific">Parvicella tangerina</name>
    <dbReference type="NCBI Taxonomy" id="2829795"/>
    <lineage>
        <taxon>Bacteria</taxon>
        <taxon>Pseudomonadati</taxon>
        <taxon>Bacteroidota</taxon>
        <taxon>Flavobacteriia</taxon>
        <taxon>Flavobacteriales</taxon>
        <taxon>Parvicellaceae</taxon>
        <taxon>Parvicella</taxon>
    </lineage>
</organism>
<evidence type="ECO:0000259" key="6">
    <source>
        <dbReference type="PROSITE" id="PS51841"/>
    </source>
</evidence>
<evidence type="ECO:0000256" key="3">
    <source>
        <dbReference type="SAM" id="SignalP"/>
    </source>
</evidence>
<evidence type="ECO:0000313" key="7">
    <source>
        <dbReference type="EMBL" id="CAG5079237.1"/>
    </source>
</evidence>
<dbReference type="Proteomes" id="UP000683507">
    <property type="component" value="Chromosome"/>
</dbReference>
<accession>A0A916JLE8</accession>
<feature type="signal peptide" evidence="3">
    <location>
        <begin position="1"/>
        <end position="20"/>
    </location>
</feature>